<evidence type="ECO:0000256" key="1">
    <source>
        <dbReference type="SAM" id="SignalP"/>
    </source>
</evidence>
<proteinExistence type="predicted"/>
<gene>
    <name evidence="2" type="ORF">EUX98_g5282</name>
</gene>
<evidence type="ECO:0000313" key="2">
    <source>
        <dbReference type="EMBL" id="THH28901.1"/>
    </source>
</evidence>
<accession>A0A4S4MUP2</accession>
<evidence type="ECO:0000313" key="3">
    <source>
        <dbReference type="Proteomes" id="UP000308730"/>
    </source>
</evidence>
<dbReference type="EMBL" id="SGPM01000151">
    <property type="protein sequence ID" value="THH28901.1"/>
    <property type="molecule type" value="Genomic_DNA"/>
</dbReference>
<dbReference type="Proteomes" id="UP000308730">
    <property type="component" value="Unassembled WGS sequence"/>
</dbReference>
<keyword evidence="1" id="KW-0732">Signal</keyword>
<comment type="caution">
    <text evidence="2">The sequence shown here is derived from an EMBL/GenBank/DDBJ whole genome shotgun (WGS) entry which is preliminary data.</text>
</comment>
<name>A0A4S4MUP2_9APHY</name>
<feature type="signal peptide" evidence="1">
    <location>
        <begin position="1"/>
        <end position="20"/>
    </location>
</feature>
<sequence length="86" mass="9497">MNFIVLTFLMATLLVTLTSARPAPASPVLELLLRRFESPELQRYVVSFCPAQQCGLNNAILQERRQLKLAEKPAMGPYSVPAVPAV</sequence>
<protein>
    <submittedName>
        <fullName evidence="2">Uncharacterized protein</fullName>
    </submittedName>
</protein>
<organism evidence="2 3">
    <name type="scientific">Antrodiella citrinella</name>
    <dbReference type="NCBI Taxonomy" id="2447956"/>
    <lineage>
        <taxon>Eukaryota</taxon>
        <taxon>Fungi</taxon>
        <taxon>Dikarya</taxon>
        <taxon>Basidiomycota</taxon>
        <taxon>Agaricomycotina</taxon>
        <taxon>Agaricomycetes</taxon>
        <taxon>Polyporales</taxon>
        <taxon>Steccherinaceae</taxon>
        <taxon>Antrodiella</taxon>
    </lineage>
</organism>
<feature type="chain" id="PRO_5020199754" evidence="1">
    <location>
        <begin position="21"/>
        <end position="86"/>
    </location>
</feature>
<dbReference type="AlphaFoldDB" id="A0A4S4MUP2"/>
<keyword evidence="3" id="KW-1185">Reference proteome</keyword>
<reference evidence="2 3" key="1">
    <citation type="submission" date="2019-02" db="EMBL/GenBank/DDBJ databases">
        <title>Genome sequencing of the rare red list fungi Antrodiella citrinella (Flaviporus citrinellus).</title>
        <authorList>
            <person name="Buettner E."/>
            <person name="Kellner H."/>
        </authorList>
    </citation>
    <scope>NUCLEOTIDE SEQUENCE [LARGE SCALE GENOMIC DNA]</scope>
    <source>
        <strain evidence="2 3">DSM 108506</strain>
    </source>
</reference>